<dbReference type="PROSITE" id="PS50068">
    <property type="entry name" value="LDLRA_2"/>
    <property type="match status" value="1"/>
</dbReference>
<evidence type="ECO:0000256" key="9">
    <source>
        <dbReference type="SAM" id="Phobius"/>
    </source>
</evidence>
<dbReference type="InterPro" id="IPR002172">
    <property type="entry name" value="LDrepeatLR_classA_rpt"/>
</dbReference>
<evidence type="ECO:0000256" key="6">
    <source>
        <dbReference type="PROSITE-ProRule" id="PRU00124"/>
    </source>
</evidence>
<dbReference type="SUPFAM" id="SSF57424">
    <property type="entry name" value="LDL receptor-like module"/>
    <property type="match status" value="1"/>
</dbReference>
<sequence length="422" mass="46558">QTHTADRQLEQIFIFISTVHLEIIHSASLLPQLNHTIYLRDCHFQGPHIISVSSLSTVGLSCVGKFRCGSSSQCISTFAQCDGVVHCENEEDELGCVRLSGRSSVLQIQRKGEWKTVCSEDWNNWLGISACKQLGYSRFWLKFVVFLSVVLFLCTCSSGLVTTLKCLECGSRPQYSTRIVGGNISKPGQFPWQVSLHYKSEHLCGGSIITSRWILTAAHCVYGFEDSSLWAVHVGLTEQLIHGAQSLTVESIVYHSRYRHRGLDYDIALMKLARPLVFNGIRPICLPNYGEEFTEGTMCWISGWGATEEDGETSVVLRSAMVPLISTKTCNQPEIYKGLISSLMICAGYLEGGIDSCQGDSGGPLACEDSSVWKLVGATSWGSGCALRNKPGVYTRITKSLSWIHKHMEVSIGQSGPELRTI</sequence>
<dbReference type="Pfam" id="PF00089">
    <property type="entry name" value="Trypsin"/>
    <property type="match status" value="1"/>
</dbReference>
<evidence type="ECO:0000256" key="3">
    <source>
        <dbReference type="ARBA" id="ARBA00022825"/>
    </source>
</evidence>
<keyword evidence="3 8" id="KW-0720">Serine protease</keyword>
<keyword evidence="5" id="KW-0325">Glycoprotein</keyword>
<dbReference type="InterPro" id="IPR001254">
    <property type="entry name" value="Trypsin_dom"/>
</dbReference>
<evidence type="ECO:0000256" key="2">
    <source>
        <dbReference type="ARBA" id="ARBA00022801"/>
    </source>
</evidence>
<dbReference type="PANTHER" id="PTHR24252:SF27">
    <property type="entry name" value="TRANSMEMBRANE PROTEASE SERINE 3-LIKE"/>
    <property type="match status" value="1"/>
</dbReference>
<dbReference type="InterPro" id="IPR036055">
    <property type="entry name" value="LDL_receptor-like_sf"/>
</dbReference>
<dbReference type="SMART" id="SM00202">
    <property type="entry name" value="SR"/>
    <property type="match status" value="1"/>
</dbReference>
<dbReference type="PRINTS" id="PR00722">
    <property type="entry name" value="CHYMOTRYPSIN"/>
</dbReference>
<evidence type="ECO:0000256" key="8">
    <source>
        <dbReference type="RuleBase" id="RU363034"/>
    </source>
</evidence>
<dbReference type="STRING" id="144197.ENSSPAP00000007321"/>
<evidence type="ECO:0000256" key="4">
    <source>
        <dbReference type="ARBA" id="ARBA00023157"/>
    </source>
</evidence>
<keyword evidence="9" id="KW-0472">Membrane</keyword>
<accession>A0A3B4ZI84</accession>
<keyword evidence="4 6" id="KW-1015">Disulfide bond</keyword>
<dbReference type="InterPro" id="IPR001190">
    <property type="entry name" value="SRCR"/>
</dbReference>
<name>A0A3B4ZI84_9TELE</name>
<keyword evidence="1 8" id="KW-0645">Protease</keyword>
<protein>
    <submittedName>
        <fullName evidence="12">Transmembrane serine protease 3a</fullName>
    </submittedName>
</protein>
<dbReference type="Gene3D" id="3.10.250.10">
    <property type="entry name" value="SRCR-like domain"/>
    <property type="match status" value="1"/>
</dbReference>
<dbReference type="SUPFAM" id="SSF56487">
    <property type="entry name" value="SRCR-like"/>
    <property type="match status" value="1"/>
</dbReference>
<dbReference type="Gene3D" id="4.10.400.10">
    <property type="entry name" value="Low-density Lipoprotein Receptor"/>
    <property type="match status" value="1"/>
</dbReference>
<dbReference type="InterPro" id="IPR043504">
    <property type="entry name" value="Peptidase_S1_PA_chymotrypsin"/>
</dbReference>
<dbReference type="InterPro" id="IPR009003">
    <property type="entry name" value="Peptidase_S1_PA"/>
</dbReference>
<feature type="transmembrane region" description="Helical" evidence="9">
    <location>
        <begin position="139"/>
        <end position="161"/>
    </location>
</feature>
<keyword evidence="9" id="KW-1133">Transmembrane helix</keyword>
<dbReference type="Pfam" id="PF15494">
    <property type="entry name" value="SRCR_2"/>
    <property type="match status" value="1"/>
</dbReference>
<dbReference type="SMART" id="SM00192">
    <property type="entry name" value="LDLa"/>
    <property type="match status" value="1"/>
</dbReference>
<gene>
    <name evidence="12" type="primary">TMPRSS3</name>
</gene>
<feature type="disulfide bond" evidence="6">
    <location>
        <begin position="81"/>
        <end position="96"/>
    </location>
</feature>
<dbReference type="InterPro" id="IPR018114">
    <property type="entry name" value="TRYPSIN_HIS"/>
</dbReference>
<dbReference type="PROSITE" id="PS01209">
    <property type="entry name" value="LDLRA_1"/>
    <property type="match status" value="1"/>
</dbReference>
<dbReference type="PROSITE" id="PS00135">
    <property type="entry name" value="TRYPSIN_SER"/>
    <property type="match status" value="1"/>
</dbReference>
<dbReference type="PANTHER" id="PTHR24252">
    <property type="entry name" value="ACROSIN-RELATED"/>
    <property type="match status" value="1"/>
</dbReference>
<dbReference type="InterPro" id="IPR023415">
    <property type="entry name" value="LDLR_class-A_CS"/>
</dbReference>
<dbReference type="GeneTree" id="ENSGT00940000158589"/>
<evidence type="ECO:0000313" key="12">
    <source>
        <dbReference type="Ensembl" id="ENSSPAP00000007321.1"/>
    </source>
</evidence>
<keyword evidence="9" id="KW-0812">Transmembrane</keyword>
<proteinExistence type="predicted"/>
<dbReference type="PROSITE" id="PS50240">
    <property type="entry name" value="TRYPSIN_DOM"/>
    <property type="match status" value="1"/>
</dbReference>
<dbReference type="PROSITE" id="PS50287">
    <property type="entry name" value="SRCR_2"/>
    <property type="match status" value="1"/>
</dbReference>
<dbReference type="PROSITE" id="PS00134">
    <property type="entry name" value="TRYPSIN_HIS"/>
    <property type="match status" value="1"/>
</dbReference>
<dbReference type="SUPFAM" id="SSF50494">
    <property type="entry name" value="Trypsin-like serine proteases"/>
    <property type="match status" value="1"/>
</dbReference>
<dbReference type="AlphaFoldDB" id="A0A3B4ZI84"/>
<feature type="domain" description="Peptidase S1" evidence="10">
    <location>
        <begin position="179"/>
        <end position="409"/>
    </location>
</feature>
<dbReference type="Ensembl" id="ENSSPAT00000007461.1">
    <property type="protein sequence ID" value="ENSSPAP00000007321.1"/>
    <property type="gene ID" value="ENSSPAG00000005596.1"/>
</dbReference>
<dbReference type="FunFam" id="2.40.10.10:FF:000003">
    <property type="entry name" value="Transmembrane serine protease 3"/>
    <property type="match status" value="1"/>
</dbReference>
<dbReference type="Pfam" id="PF00057">
    <property type="entry name" value="Ldl_recept_a"/>
    <property type="match status" value="1"/>
</dbReference>
<feature type="domain" description="SRCR" evidence="11">
    <location>
        <begin position="97"/>
        <end position="135"/>
    </location>
</feature>
<dbReference type="InterPro" id="IPR033116">
    <property type="entry name" value="TRYPSIN_SER"/>
</dbReference>
<dbReference type="CDD" id="cd00112">
    <property type="entry name" value="LDLa"/>
    <property type="match status" value="1"/>
</dbReference>
<dbReference type="GO" id="GO:0016020">
    <property type="term" value="C:membrane"/>
    <property type="evidence" value="ECO:0007669"/>
    <property type="project" value="InterPro"/>
</dbReference>
<dbReference type="GO" id="GO:0006508">
    <property type="term" value="P:proteolysis"/>
    <property type="evidence" value="ECO:0007669"/>
    <property type="project" value="UniProtKB-KW"/>
</dbReference>
<organism evidence="12">
    <name type="scientific">Stegastes partitus</name>
    <name type="common">bicolor damselfish</name>
    <dbReference type="NCBI Taxonomy" id="144197"/>
    <lineage>
        <taxon>Eukaryota</taxon>
        <taxon>Metazoa</taxon>
        <taxon>Chordata</taxon>
        <taxon>Craniata</taxon>
        <taxon>Vertebrata</taxon>
        <taxon>Euteleostomi</taxon>
        <taxon>Actinopterygii</taxon>
        <taxon>Neopterygii</taxon>
        <taxon>Teleostei</taxon>
        <taxon>Neoteleostei</taxon>
        <taxon>Acanthomorphata</taxon>
        <taxon>Ovalentaria</taxon>
        <taxon>Pomacentridae</taxon>
        <taxon>Stegastes</taxon>
    </lineage>
</organism>
<dbReference type="GO" id="GO:0004252">
    <property type="term" value="F:serine-type endopeptidase activity"/>
    <property type="evidence" value="ECO:0007669"/>
    <property type="project" value="InterPro"/>
</dbReference>
<feature type="disulfide bond" evidence="6">
    <location>
        <begin position="62"/>
        <end position="74"/>
    </location>
</feature>
<evidence type="ECO:0000256" key="1">
    <source>
        <dbReference type="ARBA" id="ARBA00022670"/>
    </source>
</evidence>
<reference evidence="12" key="1">
    <citation type="submission" date="2023-09" db="UniProtKB">
        <authorList>
            <consortium name="Ensembl"/>
        </authorList>
    </citation>
    <scope>IDENTIFICATION</scope>
</reference>
<keyword evidence="2 8" id="KW-0378">Hydrolase</keyword>
<dbReference type="SMART" id="SM00020">
    <property type="entry name" value="Tryp_SPc"/>
    <property type="match status" value="1"/>
</dbReference>
<dbReference type="InterPro" id="IPR001314">
    <property type="entry name" value="Peptidase_S1A"/>
</dbReference>
<evidence type="ECO:0000259" key="11">
    <source>
        <dbReference type="PROSITE" id="PS50287"/>
    </source>
</evidence>
<dbReference type="InterPro" id="IPR036772">
    <property type="entry name" value="SRCR-like_dom_sf"/>
</dbReference>
<comment type="caution">
    <text evidence="7">Lacks conserved residue(s) required for the propagation of feature annotation.</text>
</comment>
<evidence type="ECO:0000259" key="10">
    <source>
        <dbReference type="PROSITE" id="PS50240"/>
    </source>
</evidence>
<dbReference type="CDD" id="cd00190">
    <property type="entry name" value="Tryp_SPc"/>
    <property type="match status" value="1"/>
</dbReference>
<dbReference type="Gene3D" id="2.40.10.10">
    <property type="entry name" value="Trypsin-like serine proteases"/>
    <property type="match status" value="2"/>
</dbReference>
<evidence type="ECO:0000256" key="7">
    <source>
        <dbReference type="PROSITE-ProRule" id="PRU00196"/>
    </source>
</evidence>
<evidence type="ECO:0000256" key="5">
    <source>
        <dbReference type="ARBA" id="ARBA00023180"/>
    </source>
</evidence>